<dbReference type="InterPro" id="IPR003882">
    <property type="entry name" value="Pistil_extensin"/>
</dbReference>
<dbReference type="RefSeq" id="WP_132805649.1">
    <property type="nucleotide sequence ID" value="NZ_SMAK01000003.1"/>
</dbReference>
<evidence type="ECO:0000256" key="1">
    <source>
        <dbReference type="SAM" id="MobiDB-lite"/>
    </source>
</evidence>
<protein>
    <submittedName>
        <fullName evidence="3">Uncharacterized protein</fullName>
    </submittedName>
</protein>
<proteinExistence type="predicted"/>
<dbReference type="Proteomes" id="UP000295678">
    <property type="component" value="Unassembled WGS sequence"/>
</dbReference>
<dbReference type="PRINTS" id="PR01218">
    <property type="entry name" value="PSTLEXTENSIN"/>
</dbReference>
<feature type="transmembrane region" description="Helical" evidence="2">
    <location>
        <begin position="238"/>
        <end position="259"/>
    </location>
</feature>
<keyword evidence="2" id="KW-1133">Transmembrane helix</keyword>
<gene>
    <name evidence="3" type="ORF">EDC22_10341</name>
</gene>
<evidence type="ECO:0000256" key="2">
    <source>
        <dbReference type="SAM" id="Phobius"/>
    </source>
</evidence>
<feature type="transmembrane region" description="Helical" evidence="2">
    <location>
        <begin position="184"/>
        <end position="210"/>
    </location>
</feature>
<organism evidence="3 4">
    <name type="scientific">Tepidamorphus gemmatus</name>
    <dbReference type="NCBI Taxonomy" id="747076"/>
    <lineage>
        <taxon>Bacteria</taxon>
        <taxon>Pseudomonadati</taxon>
        <taxon>Pseudomonadota</taxon>
        <taxon>Alphaproteobacteria</taxon>
        <taxon>Hyphomicrobiales</taxon>
        <taxon>Tepidamorphaceae</taxon>
        <taxon>Tepidamorphus</taxon>
    </lineage>
</organism>
<comment type="caution">
    <text evidence="3">The sequence shown here is derived from an EMBL/GenBank/DDBJ whole genome shotgun (WGS) entry which is preliminary data.</text>
</comment>
<dbReference type="OrthoDB" id="2004788at2"/>
<sequence>MKGIVLGYDTRSRLTILRGEDGRRYGFAPADWRDQRAPRKRDVVDFEPDGHRARDVFMLESANGTPPPTAAAPATALSAWPVTRVLVERPAMAASLLVLLAGLTGAYAVGDLRISLIEAPELIARMSEALDSLVAVSGADPSPRLGAGAARVLLVLLLGLYLVPLLAAITLWREFVGRPDMRLARLAGLAAMILPVGLPLLVILVVQIWVLPGLPDLAARLGRAGVTTPQQVFEVLRVYSTGTVLVFAAGALLWSAANGRAILPRFLRRPAGEDEPAAAAPADTGTAELFAPVGPRAYPPRPSPAPDVAASWPNPRPAAPSQAPREPAPTSPAPPHPAPSGPVAEPAATGRPAPPPGSDERFAAAPGAAPPPAPDRAPLDAMGLLAEDMRAALSRREPGHVASGPYRTTPLPDSRAGHDPQLEVRGPQVQDQHGFAPGGQAPALGEPSVPVRAAPLPPRSASVWPSSLAAGLARADLVAGPHEEAGEAQSDGAQERGEPAGLRRDQSL</sequence>
<feature type="region of interest" description="Disordered" evidence="1">
    <location>
        <begin position="476"/>
        <end position="508"/>
    </location>
</feature>
<feature type="region of interest" description="Disordered" evidence="1">
    <location>
        <begin position="290"/>
        <end position="463"/>
    </location>
</feature>
<accession>A0A4R3ME20</accession>
<name>A0A4R3ME20_9HYPH</name>
<feature type="compositionally biased region" description="Low complexity" evidence="1">
    <location>
        <begin position="341"/>
        <end position="351"/>
    </location>
</feature>
<dbReference type="AlphaFoldDB" id="A0A4R3ME20"/>
<evidence type="ECO:0000313" key="3">
    <source>
        <dbReference type="EMBL" id="TCT11731.1"/>
    </source>
</evidence>
<feature type="compositionally biased region" description="Pro residues" evidence="1">
    <location>
        <begin position="326"/>
        <end position="340"/>
    </location>
</feature>
<feature type="compositionally biased region" description="Basic and acidic residues" evidence="1">
    <location>
        <begin position="493"/>
        <end position="508"/>
    </location>
</feature>
<feature type="transmembrane region" description="Helical" evidence="2">
    <location>
        <begin position="152"/>
        <end position="172"/>
    </location>
</feature>
<keyword evidence="4" id="KW-1185">Reference proteome</keyword>
<keyword evidence="2" id="KW-0812">Transmembrane</keyword>
<dbReference type="EMBL" id="SMAK01000003">
    <property type="protein sequence ID" value="TCT11731.1"/>
    <property type="molecule type" value="Genomic_DNA"/>
</dbReference>
<reference evidence="3 4" key="1">
    <citation type="submission" date="2019-03" db="EMBL/GenBank/DDBJ databases">
        <title>Genomic Encyclopedia of Type Strains, Phase IV (KMG-IV): sequencing the most valuable type-strain genomes for metagenomic binning, comparative biology and taxonomic classification.</title>
        <authorList>
            <person name="Goeker M."/>
        </authorList>
    </citation>
    <scope>NUCLEOTIDE SEQUENCE [LARGE SCALE GENOMIC DNA]</scope>
    <source>
        <strain evidence="3 4">DSM 19345</strain>
    </source>
</reference>
<feature type="compositionally biased region" description="Basic and acidic residues" evidence="1">
    <location>
        <begin position="387"/>
        <end position="399"/>
    </location>
</feature>
<evidence type="ECO:0000313" key="4">
    <source>
        <dbReference type="Proteomes" id="UP000295678"/>
    </source>
</evidence>
<keyword evidence="2" id="KW-0472">Membrane</keyword>